<evidence type="ECO:0000313" key="11">
    <source>
        <dbReference type="EMBL" id="TNM38478.1"/>
    </source>
</evidence>
<evidence type="ECO:0000256" key="9">
    <source>
        <dbReference type="SAM" id="MobiDB-lite"/>
    </source>
</evidence>
<gene>
    <name evidence="11" type="ORF">FHP29_14630</name>
</gene>
<keyword evidence="12" id="KW-1185">Reference proteome</keyword>
<keyword evidence="2" id="KW-1003">Cell membrane</keyword>
<dbReference type="CDD" id="cd03215">
    <property type="entry name" value="ABC_Carb_Monos_II"/>
    <property type="match status" value="1"/>
</dbReference>
<dbReference type="AlphaFoldDB" id="A0A5C4VRK9"/>
<dbReference type="InterPro" id="IPR050107">
    <property type="entry name" value="ABC_carbohydrate_import_ATPase"/>
</dbReference>
<keyword evidence="3" id="KW-0762">Sugar transport</keyword>
<evidence type="ECO:0000256" key="3">
    <source>
        <dbReference type="ARBA" id="ARBA00022597"/>
    </source>
</evidence>
<evidence type="ECO:0000256" key="2">
    <source>
        <dbReference type="ARBA" id="ARBA00022475"/>
    </source>
</evidence>
<feature type="domain" description="ABC transporter" evidence="10">
    <location>
        <begin position="68"/>
        <end position="304"/>
    </location>
</feature>
<accession>A0A5C4VRK9</accession>
<dbReference type="PANTHER" id="PTHR43790">
    <property type="entry name" value="CARBOHYDRATE TRANSPORT ATP-BINDING PROTEIN MG119-RELATED"/>
    <property type="match status" value="1"/>
</dbReference>
<organism evidence="11 12">
    <name type="scientific">Nocardioides albidus</name>
    <dbReference type="NCBI Taxonomy" id="1517589"/>
    <lineage>
        <taxon>Bacteria</taxon>
        <taxon>Bacillati</taxon>
        <taxon>Actinomycetota</taxon>
        <taxon>Actinomycetes</taxon>
        <taxon>Propionibacteriales</taxon>
        <taxon>Nocardioidaceae</taxon>
        <taxon>Nocardioides</taxon>
    </lineage>
</organism>
<evidence type="ECO:0000256" key="5">
    <source>
        <dbReference type="ARBA" id="ARBA00022741"/>
    </source>
</evidence>
<evidence type="ECO:0000313" key="12">
    <source>
        <dbReference type="Proteomes" id="UP000313231"/>
    </source>
</evidence>
<evidence type="ECO:0000256" key="1">
    <source>
        <dbReference type="ARBA" id="ARBA00022448"/>
    </source>
</evidence>
<dbReference type="PROSITE" id="PS50893">
    <property type="entry name" value="ABC_TRANSPORTER_2"/>
    <property type="match status" value="2"/>
</dbReference>
<keyword evidence="6 11" id="KW-0067">ATP-binding</keyword>
<keyword evidence="1" id="KW-0813">Transport</keyword>
<proteinExistence type="predicted"/>
<dbReference type="EMBL" id="VDMP01000025">
    <property type="protein sequence ID" value="TNM38478.1"/>
    <property type="molecule type" value="Genomic_DNA"/>
</dbReference>
<dbReference type="PANTHER" id="PTHR43790:SF3">
    <property type="entry name" value="D-ALLOSE IMPORT ATP-BINDING PROTEIN ALSA-RELATED"/>
    <property type="match status" value="1"/>
</dbReference>
<dbReference type="CDD" id="cd03216">
    <property type="entry name" value="ABC_Carb_Monos_I"/>
    <property type="match status" value="1"/>
</dbReference>
<evidence type="ECO:0000259" key="10">
    <source>
        <dbReference type="PROSITE" id="PS50893"/>
    </source>
</evidence>
<keyword evidence="5" id="KW-0547">Nucleotide-binding</keyword>
<dbReference type="GO" id="GO:0016887">
    <property type="term" value="F:ATP hydrolysis activity"/>
    <property type="evidence" value="ECO:0007669"/>
    <property type="project" value="InterPro"/>
</dbReference>
<dbReference type="InterPro" id="IPR003593">
    <property type="entry name" value="AAA+_ATPase"/>
</dbReference>
<keyword evidence="8" id="KW-0472">Membrane</keyword>
<dbReference type="SUPFAM" id="SSF52540">
    <property type="entry name" value="P-loop containing nucleoside triphosphate hydrolases"/>
    <property type="match status" value="2"/>
</dbReference>
<comment type="caution">
    <text evidence="11">The sequence shown here is derived from an EMBL/GenBank/DDBJ whole genome shotgun (WGS) entry which is preliminary data.</text>
</comment>
<protein>
    <submittedName>
        <fullName evidence="11">Sugar ABC transporter ATP-binding protein</fullName>
    </submittedName>
</protein>
<dbReference type="Proteomes" id="UP000313231">
    <property type="component" value="Unassembled WGS sequence"/>
</dbReference>
<dbReference type="InterPro" id="IPR003439">
    <property type="entry name" value="ABC_transporter-like_ATP-bd"/>
</dbReference>
<dbReference type="Gene3D" id="3.40.50.300">
    <property type="entry name" value="P-loop containing nucleotide triphosphate hydrolases"/>
    <property type="match status" value="2"/>
</dbReference>
<dbReference type="InterPro" id="IPR027417">
    <property type="entry name" value="P-loop_NTPase"/>
</dbReference>
<dbReference type="Pfam" id="PF00005">
    <property type="entry name" value="ABC_tran"/>
    <property type="match status" value="2"/>
</dbReference>
<sequence length="562" mass="60048">MTSPTSSTVARPTRSRTSRSGSSPSPSTPRATPSSSTFGCPRAGRRSTGSDSMSGHAAEASARGAIAVNVTGLRKAFGGVTAVEVDAWDLLPGEIHALAGENGAGKSTLCKILAGDIAPDEGTIEFDGHSYEAITPSVARSQGVALVHQELALAPLVTVAEVVALTGGYPRRLGLVDWRRLYREVQTLLDDWNLGISAKAQIRSLSTAQQVVVNTLAATVRQPRLIILDEPTASLSAAEVEHMHQLVRRLRDAGTTIVYITHRLDEIFEICDRVTVMRNSRWISTTPTSELTKPQLIEAIAGRPIVKRLSDGVAASGGQTAVLATHDLCVGQLGPLSLEVRAGEVVALAGLVGSGRTEFIEAIYGLRHPTSGSVEIRGDKTAIRTPRQAVRAGLGLVPEERRAAGLAMDMAVRENMLLGSMQRYSHKITRIVSRRRQKDAVAGMSDQVRLKSASLELPVRSLSGGNQQKVIFGRWMLRSPDVLLLDEPTRGVDVGAREDIFNLIRSLASQGKGIVLVSSDLEDLEGLASRAIVLQEGKVVGELHGSDITQDRILELCFAKSA</sequence>
<feature type="compositionally biased region" description="Low complexity" evidence="9">
    <location>
        <begin position="1"/>
        <end position="12"/>
    </location>
</feature>
<feature type="domain" description="ABC transporter" evidence="10">
    <location>
        <begin position="307"/>
        <end position="561"/>
    </location>
</feature>
<evidence type="ECO:0000256" key="6">
    <source>
        <dbReference type="ARBA" id="ARBA00022840"/>
    </source>
</evidence>
<evidence type="ECO:0000256" key="7">
    <source>
        <dbReference type="ARBA" id="ARBA00022967"/>
    </source>
</evidence>
<dbReference type="SMART" id="SM00382">
    <property type="entry name" value="AAA"/>
    <property type="match status" value="2"/>
</dbReference>
<evidence type="ECO:0000256" key="4">
    <source>
        <dbReference type="ARBA" id="ARBA00022737"/>
    </source>
</evidence>
<keyword evidence="4" id="KW-0677">Repeat</keyword>
<dbReference type="PROSITE" id="PS00211">
    <property type="entry name" value="ABC_TRANSPORTER_1"/>
    <property type="match status" value="1"/>
</dbReference>
<dbReference type="GO" id="GO:0005524">
    <property type="term" value="F:ATP binding"/>
    <property type="evidence" value="ECO:0007669"/>
    <property type="project" value="UniProtKB-KW"/>
</dbReference>
<feature type="compositionally biased region" description="Low complexity" evidence="9">
    <location>
        <begin position="18"/>
        <end position="37"/>
    </location>
</feature>
<feature type="region of interest" description="Disordered" evidence="9">
    <location>
        <begin position="1"/>
        <end position="56"/>
    </location>
</feature>
<name>A0A5C4VRK9_9ACTN</name>
<keyword evidence="7" id="KW-1278">Translocase</keyword>
<evidence type="ECO:0000256" key="8">
    <source>
        <dbReference type="ARBA" id="ARBA00023136"/>
    </source>
</evidence>
<reference evidence="11 12" key="1">
    <citation type="journal article" date="2016" name="Int. J. Syst. Evol. Microbiol.">
        <title>Nocardioides albidus sp. nov., an actinobacterium isolated from garden soil.</title>
        <authorList>
            <person name="Singh H."/>
            <person name="Du J."/>
            <person name="Trinh H."/>
            <person name="Won K."/>
            <person name="Yang J.E."/>
            <person name="Yin C."/>
            <person name="Kook M."/>
            <person name="Yi T.H."/>
        </authorList>
    </citation>
    <scope>NUCLEOTIDE SEQUENCE [LARGE SCALE GENOMIC DNA]</scope>
    <source>
        <strain evidence="11 12">CCTCC AB 2015297</strain>
    </source>
</reference>
<dbReference type="InterPro" id="IPR017871">
    <property type="entry name" value="ABC_transporter-like_CS"/>
</dbReference>